<accession>A0A6A5YN64</accession>
<comment type="similarity">
    <text evidence="2">Belongs to the major facilitator superfamily.</text>
</comment>
<dbReference type="Proteomes" id="UP000799770">
    <property type="component" value="Unassembled WGS sequence"/>
</dbReference>
<feature type="transmembrane region" description="Helical" evidence="7">
    <location>
        <begin position="402"/>
        <end position="421"/>
    </location>
</feature>
<feature type="compositionally biased region" description="Polar residues" evidence="6">
    <location>
        <begin position="1"/>
        <end position="15"/>
    </location>
</feature>
<feature type="transmembrane region" description="Helical" evidence="7">
    <location>
        <begin position="33"/>
        <end position="60"/>
    </location>
</feature>
<feature type="transmembrane region" description="Helical" evidence="7">
    <location>
        <begin position="376"/>
        <end position="395"/>
    </location>
</feature>
<keyword evidence="3 7" id="KW-0812">Transmembrane</keyword>
<evidence type="ECO:0000313" key="9">
    <source>
        <dbReference type="EMBL" id="KAF2108420.1"/>
    </source>
</evidence>
<dbReference type="OrthoDB" id="2130629at2759"/>
<name>A0A6A5YN64_9PLEO</name>
<feature type="transmembrane region" description="Helical" evidence="7">
    <location>
        <begin position="272"/>
        <end position="296"/>
    </location>
</feature>
<feature type="region of interest" description="Disordered" evidence="6">
    <location>
        <begin position="1"/>
        <end position="20"/>
    </location>
</feature>
<protein>
    <submittedName>
        <fullName evidence="9">Major facilitator superfamily domain-containing protein</fullName>
    </submittedName>
</protein>
<feature type="transmembrane region" description="Helical" evidence="7">
    <location>
        <begin position="104"/>
        <end position="123"/>
    </location>
</feature>
<dbReference type="PANTHER" id="PTHR23502">
    <property type="entry name" value="MAJOR FACILITATOR SUPERFAMILY"/>
    <property type="match status" value="1"/>
</dbReference>
<evidence type="ECO:0000256" key="3">
    <source>
        <dbReference type="ARBA" id="ARBA00022692"/>
    </source>
</evidence>
<dbReference type="GO" id="GO:0022857">
    <property type="term" value="F:transmembrane transporter activity"/>
    <property type="evidence" value="ECO:0007669"/>
    <property type="project" value="InterPro"/>
</dbReference>
<sequence>MSTDPETPGGRSSTLADLPNNLDPHQWPQSRKLLFVTIVCYADGLTFLISMMLAASLSQITQTFHPPKSHDWLVSFAVTVYILGFATGPLILAPLTDFIGRVWILRLTSLVYLIFTVACGASTSLEMLVAMRFFAGAAGGAPVAIGPAVVCDMYPRAEQEKVIAWCSASIMLAPALGPILGGAITGWIGWRWMFWIAGMLAGVCVALMWVLKETHGPTLLRNAERKIAMNTEKKRKSALSKALSSWRDQSISLNLRRAISNSITISSYAPSFAILFSSLVSNGLGNIILSSLATVFQTAYAFSPAKAGLSYLGLAAGEAFGLAVSPPVARFLIKKLQPQVSNAEIYPQHTLPAMAIGGCVASLGLVLYGWTCKARLHWIIPILSLGLFNMGYMGFKWTTQMYLINAVPGFTGSGLGAHTVFHSVGGAFIPMPTFAMYSRIGYGWGNSVVALLHLILSAVPFAMYIKSRQLQDEWVIRLGKEHRGVDEA</sequence>
<dbReference type="SUPFAM" id="SSF103473">
    <property type="entry name" value="MFS general substrate transporter"/>
    <property type="match status" value="1"/>
</dbReference>
<comment type="subcellular location">
    <subcellularLocation>
        <location evidence="1">Membrane</location>
        <topology evidence="1">Multi-pass membrane protein</topology>
    </subcellularLocation>
</comment>
<dbReference type="Gene3D" id="1.20.1250.20">
    <property type="entry name" value="MFS general substrate transporter like domains"/>
    <property type="match status" value="1"/>
</dbReference>
<keyword evidence="5 7" id="KW-0472">Membrane</keyword>
<evidence type="ECO:0000256" key="2">
    <source>
        <dbReference type="ARBA" id="ARBA00008335"/>
    </source>
</evidence>
<dbReference type="EMBL" id="ML977348">
    <property type="protein sequence ID" value="KAF2108420.1"/>
    <property type="molecule type" value="Genomic_DNA"/>
</dbReference>
<feature type="transmembrane region" description="Helical" evidence="7">
    <location>
        <begin position="162"/>
        <end position="186"/>
    </location>
</feature>
<feature type="transmembrane region" description="Helical" evidence="7">
    <location>
        <begin position="129"/>
        <end position="150"/>
    </location>
</feature>
<evidence type="ECO:0000259" key="8">
    <source>
        <dbReference type="PROSITE" id="PS50850"/>
    </source>
</evidence>
<gene>
    <name evidence="9" type="ORF">BDV96DRAFT_652983</name>
</gene>
<feature type="transmembrane region" description="Helical" evidence="7">
    <location>
        <begin position="350"/>
        <end position="370"/>
    </location>
</feature>
<dbReference type="AlphaFoldDB" id="A0A6A5YN64"/>
<dbReference type="PANTHER" id="PTHR23502:SF68">
    <property type="entry name" value="MULTIDRUG TRANSPORTER, PUTATIVE (AFU_ORTHOLOGUE AFUA_3G01120)-RELATED"/>
    <property type="match status" value="1"/>
</dbReference>
<organism evidence="9 10">
    <name type="scientific">Lophiotrema nucula</name>
    <dbReference type="NCBI Taxonomy" id="690887"/>
    <lineage>
        <taxon>Eukaryota</taxon>
        <taxon>Fungi</taxon>
        <taxon>Dikarya</taxon>
        <taxon>Ascomycota</taxon>
        <taxon>Pezizomycotina</taxon>
        <taxon>Dothideomycetes</taxon>
        <taxon>Pleosporomycetidae</taxon>
        <taxon>Pleosporales</taxon>
        <taxon>Lophiotremataceae</taxon>
        <taxon>Lophiotrema</taxon>
    </lineage>
</organism>
<dbReference type="InterPro" id="IPR020846">
    <property type="entry name" value="MFS_dom"/>
</dbReference>
<dbReference type="GO" id="GO:0016020">
    <property type="term" value="C:membrane"/>
    <property type="evidence" value="ECO:0007669"/>
    <property type="project" value="UniProtKB-SubCell"/>
</dbReference>
<feature type="transmembrane region" description="Helical" evidence="7">
    <location>
        <begin position="308"/>
        <end position="329"/>
    </location>
</feature>
<dbReference type="InterPro" id="IPR011701">
    <property type="entry name" value="MFS"/>
</dbReference>
<evidence type="ECO:0000313" key="10">
    <source>
        <dbReference type="Proteomes" id="UP000799770"/>
    </source>
</evidence>
<feature type="transmembrane region" description="Helical" evidence="7">
    <location>
        <begin position="72"/>
        <end position="92"/>
    </location>
</feature>
<feature type="transmembrane region" description="Helical" evidence="7">
    <location>
        <begin position="192"/>
        <end position="211"/>
    </location>
</feature>
<keyword evidence="4 7" id="KW-1133">Transmembrane helix</keyword>
<dbReference type="PROSITE" id="PS50850">
    <property type="entry name" value="MFS"/>
    <property type="match status" value="1"/>
</dbReference>
<dbReference type="InterPro" id="IPR036259">
    <property type="entry name" value="MFS_trans_sf"/>
</dbReference>
<evidence type="ECO:0000256" key="6">
    <source>
        <dbReference type="SAM" id="MobiDB-lite"/>
    </source>
</evidence>
<evidence type="ECO:0000256" key="5">
    <source>
        <dbReference type="ARBA" id="ARBA00023136"/>
    </source>
</evidence>
<evidence type="ECO:0000256" key="7">
    <source>
        <dbReference type="SAM" id="Phobius"/>
    </source>
</evidence>
<proteinExistence type="inferred from homology"/>
<evidence type="ECO:0000256" key="1">
    <source>
        <dbReference type="ARBA" id="ARBA00004141"/>
    </source>
</evidence>
<reference evidence="9" key="1">
    <citation type="journal article" date="2020" name="Stud. Mycol.">
        <title>101 Dothideomycetes genomes: a test case for predicting lifestyles and emergence of pathogens.</title>
        <authorList>
            <person name="Haridas S."/>
            <person name="Albert R."/>
            <person name="Binder M."/>
            <person name="Bloem J."/>
            <person name="Labutti K."/>
            <person name="Salamov A."/>
            <person name="Andreopoulos B."/>
            <person name="Baker S."/>
            <person name="Barry K."/>
            <person name="Bills G."/>
            <person name="Bluhm B."/>
            <person name="Cannon C."/>
            <person name="Castanera R."/>
            <person name="Culley D."/>
            <person name="Daum C."/>
            <person name="Ezra D."/>
            <person name="Gonzalez J."/>
            <person name="Henrissat B."/>
            <person name="Kuo A."/>
            <person name="Liang C."/>
            <person name="Lipzen A."/>
            <person name="Lutzoni F."/>
            <person name="Magnuson J."/>
            <person name="Mondo S."/>
            <person name="Nolan M."/>
            <person name="Ohm R."/>
            <person name="Pangilinan J."/>
            <person name="Park H.-J."/>
            <person name="Ramirez L."/>
            <person name="Alfaro M."/>
            <person name="Sun H."/>
            <person name="Tritt A."/>
            <person name="Yoshinaga Y."/>
            <person name="Zwiers L.-H."/>
            <person name="Turgeon B."/>
            <person name="Goodwin S."/>
            <person name="Spatafora J."/>
            <person name="Crous P."/>
            <person name="Grigoriev I."/>
        </authorList>
    </citation>
    <scope>NUCLEOTIDE SEQUENCE</scope>
    <source>
        <strain evidence="9">CBS 627.86</strain>
    </source>
</reference>
<feature type="transmembrane region" description="Helical" evidence="7">
    <location>
        <begin position="441"/>
        <end position="465"/>
    </location>
</feature>
<dbReference type="Pfam" id="PF07690">
    <property type="entry name" value="MFS_1"/>
    <property type="match status" value="1"/>
</dbReference>
<evidence type="ECO:0000256" key="4">
    <source>
        <dbReference type="ARBA" id="ARBA00022989"/>
    </source>
</evidence>
<feature type="domain" description="Major facilitator superfamily (MFS) profile" evidence="8">
    <location>
        <begin position="32"/>
        <end position="468"/>
    </location>
</feature>
<keyword evidence="10" id="KW-1185">Reference proteome</keyword>